<evidence type="ECO:0000256" key="4">
    <source>
        <dbReference type="ARBA" id="ARBA00022723"/>
    </source>
</evidence>
<dbReference type="AlphaFoldDB" id="A0A840Q9L5"/>
<proteinExistence type="inferred from homology"/>
<dbReference type="PIRSF" id="PIRSF032582">
    <property type="entry name" value="Cas2"/>
    <property type="match status" value="1"/>
</dbReference>
<dbReference type="PANTHER" id="PTHR34405:SF3">
    <property type="entry name" value="CRISPR-ASSOCIATED ENDORIBONUCLEASE CAS2 3"/>
    <property type="match status" value="1"/>
</dbReference>
<evidence type="ECO:0000313" key="12">
    <source>
        <dbReference type="Proteomes" id="UP000584374"/>
    </source>
</evidence>
<evidence type="ECO:0000256" key="6">
    <source>
        <dbReference type="ARBA" id="ARBA00022801"/>
    </source>
</evidence>
<dbReference type="Pfam" id="PF09827">
    <property type="entry name" value="CRISPR_Cas2"/>
    <property type="match status" value="1"/>
</dbReference>
<feature type="binding site" evidence="9">
    <location>
        <position position="8"/>
    </location>
    <ligand>
        <name>Mg(2+)</name>
        <dbReference type="ChEBI" id="CHEBI:18420"/>
        <note>catalytic</note>
    </ligand>
</feature>
<evidence type="ECO:0000256" key="5">
    <source>
        <dbReference type="ARBA" id="ARBA00022759"/>
    </source>
</evidence>
<keyword evidence="4 9" id="KW-0479">Metal-binding</keyword>
<keyword evidence="3 9" id="KW-0540">Nuclease</keyword>
<evidence type="ECO:0000256" key="9">
    <source>
        <dbReference type="HAMAP-Rule" id="MF_01471"/>
    </source>
</evidence>
<gene>
    <name evidence="9" type="primary">cas2</name>
    <name evidence="11" type="ORF">BJ970_004064</name>
</gene>
<dbReference type="GO" id="GO:0004521">
    <property type="term" value="F:RNA endonuclease activity"/>
    <property type="evidence" value="ECO:0007669"/>
    <property type="project" value="UniProtKB-UniRule"/>
</dbReference>
<keyword evidence="6 9" id="KW-0378">Hydrolase</keyword>
<dbReference type="PANTHER" id="PTHR34405">
    <property type="entry name" value="CRISPR-ASSOCIATED ENDORIBONUCLEASE CAS2"/>
    <property type="match status" value="1"/>
</dbReference>
<dbReference type="GO" id="GO:0016787">
    <property type="term" value="F:hydrolase activity"/>
    <property type="evidence" value="ECO:0007669"/>
    <property type="project" value="UniProtKB-KW"/>
</dbReference>
<comment type="subunit">
    <text evidence="9">Homodimer, forms a heterotetramer with a Cas1 homodimer.</text>
</comment>
<evidence type="ECO:0000256" key="1">
    <source>
        <dbReference type="ARBA" id="ARBA00001946"/>
    </source>
</evidence>
<evidence type="ECO:0000256" key="3">
    <source>
        <dbReference type="ARBA" id="ARBA00022722"/>
    </source>
</evidence>
<keyword evidence="7 9" id="KW-0460">Magnesium</keyword>
<evidence type="ECO:0000256" key="8">
    <source>
        <dbReference type="ARBA" id="ARBA00023118"/>
    </source>
</evidence>
<comment type="caution">
    <text evidence="11">The sequence shown here is derived from an EMBL/GenBank/DDBJ whole genome shotgun (WGS) entry which is preliminary data.</text>
</comment>
<evidence type="ECO:0000313" key="11">
    <source>
        <dbReference type="EMBL" id="MBB5156530.1"/>
    </source>
</evidence>
<comment type="function">
    <text evidence="9">CRISPR (clustered regularly interspaced short palindromic repeat), is an adaptive immune system that provides protection against mobile genetic elements (viruses, transposable elements and conjugative plasmids). CRISPR clusters contain sequences complementary to antecedent mobile elements and target invading nucleic acids. CRISPR clusters are transcribed and processed into CRISPR RNA (crRNA). Functions as a ssRNA-specific endoribonuclease. Involved in the integration of spacer DNA into the CRISPR cassette.</text>
</comment>
<name>A0A840Q9L5_9PSEU</name>
<keyword evidence="5 9" id="KW-0255">Endonuclease</keyword>
<dbReference type="GO" id="GO:0043571">
    <property type="term" value="P:maintenance of CRISPR repeat elements"/>
    <property type="evidence" value="ECO:0007669"/>
    <property type="project" value="UniProtKB-UniRule"/>
</dbReference>
<dbReference type="GO" id="GO:0051607">
    <property type="term" value="P:defense response to virus"/>
    <property type="evidence" value="ECO:0007669"/>
    <property type="project" value="UniProtKB-UniRule"/>
</dbReference>
<dbReference type="Gene3D" id="3.30.70.240">
    <property type="match status" value="1"/>
</dbReference>
<dbReference type="Proteomes" id="UP000584374">
    <property type="component" value="Unassembled WGS sequence"/>
</dbReference>
<evidence type="ECO:0000256" key="7">
    <source>
        <dbReference type="ARBA" id="ARBA00022842"/>
    </source>
</evidence>
<keyword evidence="12" id="KW-1185">Reference proteome</keyword>
<keyword evidence="8 9" id="KW-0051">Antiviral defense</keyword>
<dbReference type="GO" id="GO:0046872">
    <property type="term" value="F:metal ion binding"/>
    <property type="evidence" value="ECO:0007669"/>
    <property type="project" value="UniProtKB-UniRule"/>
</dbReference>
<dbReference type="InterPro" id="IPR019199">
    <property type="entry name" value="Virulence_VapD/CRISPR_Cas2"/>
</dbReference>
<dbReference type="CDD" id="cd09725">
    <property type="entry name" value="Cas2_I_II_III"/>
    <property type="match status" value="1"/>
</dbReference>
<dbReference type="InterPro" id="IPR021127">
    <property type="entry name" value="CRISPR_associated_Cas2"/>
</dbReference>
<comment type="cofactor">
    <cofactor evidence="1 9">
        <name>Mg(2+)</name>
        <dbReference type="ChEBI" id="CHEBI:18420"/>
    </cofactor>
</comment>
<protein>
    <recommendedName>
        <fullName evidence="9">CRISPR-associated endoribonuclease Cas2</fullName>
        <ecNumber evidence="9">3.1.-.-</ecNumber>
    </recommendedName>
</protein>
<dbReference type="SUPFAM" id="SSF143430">
    <property type="entry name" value="TTP0101/SSO1404-like"/>
    <property type="match status" value="1"/>
</dbReference>
<sequence>MEMLITYDVDTSTPAGARRLRRVAKVCEAYGLRVQKSVFEVVCTEVDWLLMQQRLLDVIDAEHDSIRVYKLHHGALAKAEHLGHSPPAPHHTPLVF</sequence>
<accession>A0A840Q9L5</accession>
<dbReference type="EMBL" id="JACHIW010000001">
    <property type="protein sequence ID" value="MBB5156530.1"/>
    <property type="molecule type" value="Genomic_DNA"/>
</dbReference>
<dbReference type="EC" id="3.1.-.-" evidence="9"/>
<evidence type="ECO:0000256" key="10">
    <source>
        <dbReference type="PIRNR" id="PIRNR032582"/>
    </source>
</evidence>
<evidence type="ECO:0000256" key="2">
    <source>
        <dbReference type="ARBA" id="ARBA00009959"/>
    </source>
</evidence>
<dbReference type="NCBIfam" id="TIGR01573">
    <property type="entry name" value="cas2"/>
    <property type="match status" value="1"/>
</dbReference>
<organism evidence="11 12">
    <name type="scientific">Saccharopolyspora phatthalungensis</name>
    <dbReference type="NCBI Taxonomy" id="664693"/>
    <lineage>
        <taxon>Bacteria</taxon>
        <taxon>Bacillati</taxon>
        <taxon>Actinomycetota</taxon>
        <taxon>Actinomycetes</taxon>
        <taxon>Pseudonocardiales</taxon>
        <taxon>Pseudonocardiaceae</taxon>
        <taxon>Saccharopolyspora</taxon>
    </lineage>
</organism>
<reference evidence="11 12" key="1">
    <citation type="submission" date="2020-08" db="EMBL/GenBank/DDBJ databases">
        <title>Sequencing the genomes of 1000 actinobacteria strains.</title>
        <authorList>
            <person name="Klenk H.-P."/>
        </authorList>
    </citation>
    <scope>NUCLEOTIDE SEQUENCE [LARGE SCALE GENOMIC DNA]</scope>
    <source>
        <strain evidence="11 12">DSM 45584</strain>
    </source>
</reference>
<dbReference type="HAMAP" id="MF_01471">
    <property type="entry name" value="Cas2"/>
    <property type="match status" value="1"/>
</dbReference>
<comment type="similarity">
    <text evidence="2 9 10">Belongs to the CRISPR-associated endoribonuclease Cas2 protein family.</text>
</comment>